<gene>
    <name evidence="1" type="ORF">JTE90_016764</name>
</gene>
<name>A0AAV6VXV2_9ARAC</name>
<dbReference type="AlphaFoldDB" id="A0AAV6VXV2"/>
<organism evidence="1 2">
    <name type="scientific">Oedothorax gibbosus</name>
    <dbReference type="NCBI Taxonomy" id="931172"/>
    <lineage>
        <taxon>Eukaryota</taxon>
        <taxon>Metazoa</taxon>
        <taxon>Ecdysozoa</taxon>
        <taxon>Arthropoda</taxon>
        <taxon>Chelicerata</taxon>
        <taxon>Arachnida</taxon>
        <taxon>Araneae</taxon>
        <taxon>Araneomorphae</taxon>
        <taxon>Entelegynae</taxon>
        <taxon>Araneoidea</taxon>
        <taxon>Linyphiidae</taxon>
        <taxon>Erigoninae</taxon>
        <taxon>Oedothorax</taxon>
    </lineage>
</organism>
<dbReference type="EMBL" id="JAFNEN010000006">
    <property type="protein sequence ID" value="KAG8201280.1"/>
    <property type="molecule type" value="Genomic_DNA"/>
</dbReference>
<accession>A0AAV6VXV2</accession>
<keyword evidence="2" id="KW-1185">Reference proteome</keyword>
<reference evidence="1 2" key="1">
    <citation type="journal article" date="2022" name="Nat. Ecol. Evol.">
        <title>A masculinizing supergene underlies an exaggerated male reproductive morph in a spider.</title>
        <authorList>
            <person name="Hendrickx F."/>
            <person name="De Corte Z."/>
            <person name="Sonet G."/>
            <person name="Van Belleghem S.M."/>
            <person name="Kostlbacher S."/>
            <person name="Vangestel C."/>
        </authorList>
    </citation>
    <scope>NUCLEOTIDE SEQUENCE [LARGE SCALE GENOMIC DNA]</scope>
    <source>
        <strain evidence="1">W744_W776</strain>
    </source>
</reference>
<protein>
    <submittedName>
        <fullName evidence="1">Uncharacterized protein</fullName>
    </submittedName>
</protein>
<dbReference type="Proteomes" id="UP000827092">
    <property type="component" value="Unassembled WGS sequence"/>
</dbReference>
<sequence>MAATNCACASERERGKLFRFMLRPHDYSCSFYPPRMAPAPQFRRTVRRLLFLPFKTSLNFSQSSSSRKLYTHQLIS</sequence>
<comment type="caution">
    <text evidence="1">The sequence shown here is derived from an EMBL/GenBank/DDBJ whole genome shotgun (WGS) entry which is preliminary data.</text>
</comment>
<evidence type="ECO:0000313" key="1">
    <source>
        <dbReference type="EMBL" id="KAG8201280.1"/>
    </source>
</evidence>
<proteinExistence type="predicted"/>
<evidence type="ECO:0000313" key="2">
    <source>
        <dbReference type="Proteomes" id="UP000827092"/>
    </source>
</evidence>